<comment type="caution">
    <text evidence="2">The sequence shown here is derived from an EMBL/GenBank/DDBJ whole genome shotgun (WGS) entry which is preliminary data.</text>
</comment>
<reference evidence="2" key="2">
    <citation type="submission" date="2023-06" db="EMBL/GenBank/DDBJ databases">
        <authorList>
            <consortium name="Lawrence Berkeley National Laboratory"/>
            <person name="Haridas S."/>
            <person name="Hensen N."/>
            <person name="Bonometti L."/>
            <person name="Westerberg I."/>
            <person name="Brannstrom I.O."/>
            <person name="Guillou S."/>
            <person name="Cros-Aarteil S."/>
            <person name="Calhoun S."/>
            <person name="Kuo A."/>
            <person name="Mondo S."/>
            <person name="Pangilinan J."/>
            <person name="Riley R."/>
            <person name="Labutti K."/>
            <person name="Andreopoulos B."/>
            <person name="Lipzen A."/>
            <person name="Chen C."/>
            <person name="Yanf M."/>
            <person name="Daum C."/>
            <person name="Ng V."/>
            <person name="Clum A."/>
            <person name="Steindorff A."/>
            <person name="Ohm R."/>
            <person name="Martin F."/>
            <person name="Silar P."/>
            <person name="Natvig D."/>
            <person name="Lalanne C."/>
            <person name="Gautier V."/>
            <person name="Ament-Velasquez S.L."/>
            <person name="Kruys A."/>
            <person name="Hutchinson M.I."/>
            <person name="Powell A.J."/>
            <person name="Barry K."/>
            <person name="Miller A.N."/>
            <person name="Grigoriev I.V."/>
            <person name="Debuchy R."/>
            <person name="Gladieux P."/>
            <person name="Thoren M.H."/>
            <person name="Johannesson H."/>
        </authorList>
    </citation>
    <scope>NUCLEOTIDE SEQUENCE</scope>
    <source>
        <strain evidence="2">CBS 958.72</strain>
    </source>
</reference>
<proteinExistence type="predicted"/>
<keyword evidence="3" id="KW-1185">Reference proteome</keyword>
<feature type="compositionally biased region" description="Basic and acidic residues" evidence="1">
    <location>
        <begin position="201"/>
        <end position="219"/>
    </location>
</feature>
<protein>
    <submittedName>
        <fullName evidence="2">Uncharacterized protein</fullName>
    </submittedName>
</protein>
<name>A0AAE0N1L6_9PEZI</name>
<evidence type="ECO:0000313" key="3">
    <source>
        <dbReference type="Proteomes" id="UP001287356"/>
    </source>
</evidence>
<dbReference type="Proteomes" id="UP001287356">
    <property type="component" value="Unassembled WGS sequence"/>
</dbReference>
<feature type="compositionally biased region" description="Basic and acidic residues" evidence="1">
    <location>
        <begin position="156"/>
        <end position="168"/>
    </location>
</feature>
<feature type="region of interest" description="Disordered" evidence="1">
    <location>
        <begin position="113"/>
        <end position="227"/>
    </location>
</feature>
<gene>
    <name evidence="2" type="ORF">B0T24DRAFT_683181</name>
</gene>
<dbReference type="AlphaFoldDB" id="A0AAE0N1L6"/>
<sequence>MALAGLVLGATAPEGSAWDEQTLGVRLPRGVASFGVPPSARGGAPPPKLHLNLDNPRNAALVHALRQPGAVPPDYNSLTVPYLLTMKDSSPDTVLPADYGRLDYLNSLDTQDQAATATATPRAKTSGHGQRKPGQPKRRDTGQGSGGAESSAPSRADSKGKSRQDGHGAKARPASSKQAGTGGSFLGISLDVRSRGRHGRRSEARGKDGEEHGDEEGRAVYKKPRTK</sequence>
<accession>A0AAE0N1L6</accession>
<reference evidence="2" key="1">
    <citation type="journal article" date="2023" name="Mol. Phylogenet. Evol.">
        <title>Genome-scale phylogeny and comparative genomics of the fungal order Sordariales.</title>
        <authorList>
            <person name="Hensen N."/>
            <person name="Bonometti L."/>
            <person name="Westerberg I."/>
            <person name="Brannstrom I.O."/>
            <person name="Guillou S."/>
            <person name="Cros-Aarteil S."/>
            <person name="Calhoun S."/>
            <person name="Haridas S."/>
            <person name="Kuo A."/>
            <person name="Mondo S."/>
            <person name="Pangilinan J."/>
            <person name="Riley R."/>
            <person name="LaButti K."/>
            <person name="Andreopoulos B."/>
            <person name="Lipzen A."/>
            <person name="Chen C."/>
            <person name="Yan M."/>
            <person name="Daum C."/>
            <person name="Ng V."/>
            <person name="Clum A."/>
            <person name="Steindorff A."/>
            <person name="Ohm R.A."/>
            <person name="Martin F."/>
            <person name="Silar P."/>
            <person name="Natvig D.O."/>
            <person name="Lalanne C."/>
            <person name="Gautier V."/>
            <person name="Ament-Velasquez S.L."/>
            <person name="Kruys A."/>
            <person name="Hutchinson M.I."/>
            <person name="Powell A.J."/>
            <person name="Barry K."/>
            <person name="Miller A.N."/>
            <person name="Grigoriev I.V."/>
            <person name="Debuchy R."/>
            <person name="Gladieux P."/>
            <person name="Hiltunen Thoren M."/>
            <person name="Johannesson H."/>
        </authorList>
    </citation>
    <scope>NUCLEOTIDE SEQUENCE</scope>
    <source>
        <strain evidence="2">CBS 958.72</strain>
    </source>
</reference>
<dbReference type="EMBL" id="JAULSN010000008">
    <property type="protein sequence ID" value="KAK3366134.1"/>
    <property type="molecule type" value="Genomic_DNA"/>
</dbReference>
<evidence type="ECO:0000256" key="1">
    <source>
        <dbReference type="SAM" id="MobiDB-lite"/>
    </source>
</evidence>
<evidence type="ECO:0000313" key="2">
    <source>
        <dbReference type="EMBL" id="KAK3366134.1"/>
    </source>
</evidence>
<organism evidence="2 3">
    <name type="scientific">Lasiosphaeria ovina</name>
    <dbReference type="NCBI Taxonomy" id="92902"/>
    <lineage>
        <taxon>Eukaryota</taxon>
        <taxon>Fungi</taxon>
        <taxon>Dikarya</taxon>
        <taxon>Ascomycota</taxon>
        <taxon>Pezizomycotina</taxon>
        <taxon>Sordariomycetes</taxon>
        <taxon>Sordariomycetidae</taxon>
        <taxon>Sordariales</taxon>
        <taxon>Lasiosphaeriaceae</taxon>
        <taxon>Lasiosphaeria</taxon>
    </lineage>
</organism>